<evidence type="ECO:0000256" key="3">
    <source>
        <dbReference type="SAM" id="MobiDB-lite"/>
    </source>
</evidence>
<evidence type="ECO:0000256" key="2">
    <source>
        <dbReference type="ARBA" id="ARBA00034247"/>
    </source>
</evidence>
<dbReference type="PANTHER" id="PTHR45138">
    <property type="entry name" value="REGULATORY COMPONENTS OF SENSORY TRANSDUCTION SYSTEM"/>
    <property type="match status" value="1"/>
</dbReference>
<name>A0A6L3N075_9BURK</name>
<evidence type="ECO:0000256" key="1">
    <source>
        <dbReference type="ARBA" id="ARBA00012528"/>
    </source>
</evidence>
<evidence type="ECO:0000313" key="7">
    <source>
        <dbReference type="Proteomes" id="UP000473470"/>
    </source>
</evidence>
<dbReference type="Gene3D" id="3.30.70.270">
    <property type="match status" value="1"/>
</dbReference>
<feature type="transmembrane region" description="Helical" evidence="4">
    <location>
        <begin position="212"/>
        <end position="231"/>
    </location>
</feature>
<keyword evidence="4" id="KW-0472">Membrane</keyword>
<evidence type="ECO:0000259" key="5">
    <source>
        <dbReference type="PROSITE" id="PS50887"/>
    </source>
</evidence>
<dbReference type="Proteomes" id="UP000473470">
    <property type="component" value="Unassembled WGS sequence"/>
</dbReference>
<feature type="transmembrane region" description="Helical" evidence="4">
    <location>
        <begin position="181"/>
        <end position="200"/>
    </location>
</feature>
<sequence>MRAPFARRAGGPERRARRIASVPTRSHRRRASAARTFGGASQTARCAGGRHTGGGVRRFRLGAPDMSTPAVLLLILLIHCIVSLAVLGSLLRAGLPGLRSWLAAQALMAVSIVLALADGTSTAVVGVAAALYACATLAVLHGFRQFFGVRAVYRAELAAVALLILVLVDFALNGGDSRVRVVLMSAFVAYTRFSIGWLAWRRRPANRPTYSYVFVAVVAAAGALAHAARSAGFMLGHLRDTSVASVAPANVVFLALGVLSLLCLSMGVVMLAHDRVAERLERLATIDGLTGAMMRGAFLERAEQHCLRAVRAGVPLSLAIVDLDNFKTINDRHGHAAGDQALVHFAAVVSGGIRPCDLFGRLGGEEFAVLCPDTAEGDATRAIERLRASLARAAGGGGAGGVRFTFSAGVAERAADEPLSQLMARADAALYAAKAAGRDRVTAAAHADIAA</sequence>
<feature type="domain" description="GGDEF" evidence="5">
    <location>
        <begin position="314"/>
        <end position="446"/>
    </location>
</feature>
<dbReference type="PANTHER" id="PTHR45138:SF9">
    <property type="entry name" value="DIGUANYLATE CYCLASE DGCM-RELATED"/>
    <property type="match status" value="1"/>
</dbReference>
<dbReference type="PROSITE" id="PS50887">
    <property type="entry name" value="GGDEF"/>
    <property type="match status" value="1"/>
</dbReference>
<dbReference type="GO" id="GO:0052621">
    <property type="term" value="F:diguanylate cyclase activity"/>
    <property type="evidence" value="ECO:0007669"/>
    <property type="project" value="UniProtKB-EC"/>
</dbReference>
<dbReference type="CDD" id="cd01949">
    <property type="entry name" value="GGDEF"/>
    <property type="match status" value="1"/>
</dbReference>
<keyword evidence="4" id="KW-0812">Transmembrane</keyword>
<feature type="transmembrane region" description="Helical" evidence="4">
    <location>
        <begin position="98"/>
        <end position="117"/>
    </location>
</feature>
<dbReference type="InterPro" id="IPR000160">
    <property type="entry name" value="GGDEF_dom"/>
</dbReference>
<feature type="transmembrane region" description="Helical" evidence="4">
    <location>
        <begin position="70"/>
        <end position="91"/>
    </location>
</feature>
<reference evidence="6 7" key="1">
    <citation type="submission" date="2019-09" db="EMBL/GenBank/DDBJ databases">
        <title>Draft genome sequences of 48 bacterial type strains from the CCUG.</title>
        <authorList>
            <person name="Tunovic T."/>
            <person name="Pineiro-Iglesias B."/>
            <person name="Unosson C."/>
            <person name="Inganas E."/>
            <person name="Ohlen M."/>
            <person name="Cardew S."/>
            <person name="Jensie-Markopoulos S."/>
            <person name="Salva-Serra F."/>
            <person name="Jaen-Luchoro D."/>
            <person name="Karlsson R."/>
            <person name="Svensson-Stadler L."/>
            <person name="Chun J."/>
            <person name="Moore E."/>
        </authorList>
    </citation>
    <scope>NUCLEOTIDE SEQUENCE [LARGE SCALE GENOMIC DNA]</scope>
    <source>
        <strain evidence="6 7">CCUG 65686</strain>
    </source>
</reference>
<accession>A0A6L3N075</accession>
<protein>
    <recommendedName>
        <fullName evidence="1">diguanylate cyclase</fullName>
        <ecNumber evidence="1">2.7.7.65</ecNumber>
    </recommendedName>
</protein>
<organism evidence="6 7">
    <name type="scientific">Burkholderia stagnalis</name>
    <dbReference type="NCBI Taxonomy" id="1503054"/>
    <lineage>
        <taxon>Bacteria</taxon>
        <taxon>Pseudomonadati</taxon>
        <taxon>Pseudomonadota</taxon>
        <taxon>Betaproteobacteria</taxon>
        <taxon>Burkholderiales</taxon>
        <taxon>Burkholderiaceae</taxon>
        <taxon>Burkholderia</taxon>
        <taxon>Burkholderia cepacia complex</taxon>
    </lineage>
</organism>
<dbReference type="SMART" id="SM00267">
    <property type="entry name" value="GGDEF"/>
    <property type="match status" value="1"/>
</dbReference>
<dbReference type="InterPro" id="IPR050469">
    <property type="entry name" value="Diguanylate_Cyclase"/>
</dbReference>
<evidence type="ECO:0000256" key="4">
    <source>
        <dbReference type="SAM" id="Phobius"/>
    </source>
</evidence>
<feature type="transmembrane region" description="Helical" evidence="4">
    <location>
        <begin position="155"/>
        <end position="175"/>
    </location>
</feature>
<dbReference type="InterPro" id="IPR029787">
    <property type="entry name" value="Nucleotide_cyclase"/>
</dbReference>
<evidence type="ECO:0000313" key="6">
    <source>
        <dbReference type="EMBL" id="KAB0638947.1"/>
    </source>
</evidence>
<feature type="region of interest" description="Disordered" evidence="3">
    <location>
        <begin position="1"/>
        <end position="51"/>
    </location>
</feature>
<dbReference type="FunFam" id="3.30.70.270:FF:000001">
    <property type="entry name" value="Diguanylate cyclase domain protein"/>
    <property type="match status" value="1"/>
</dbReference>
<dbReference type="SUPFAM" id="SSF55073">
    <property type="entry name" value="Nucleotide cyclase"/>
    <property type="match status" value="1"/>
</dbReference>
<keyword evidence="4" id="KW-1133">Transmembrane helix</keyword>
<dbReference type="EC" id="2.7.7.65" evidence="1"/>
<dbReference type="Pfam" id="PF00990">
    <property type="entry name" value="GGDEF"/>
    <property type="match status" value="1"/>
</dbReference>
<gene>
    <name evidence="6" type="ORF">F7R25_10770</name>
</gene>
<dbReference type="NCBIfam" id="TIGR00254">
    <property type="entry name" value="GGDEF"/>
    <property type="match status" value="1"/>
</dbReference>
<dbReference type="EMBL" id="VZOK01000012">
    <property type="protein sequence ID" value="KAB0638947.1"/>
    <property type="molecule type" value="Genomic_DNA"/>
</dbReference>
<proteinExistence type="predicted"/>
<feature type="transmembrane region" description="Helical" evidence="4">
    <location>
        <begin position="251"/>
        <end position="272"/>
    </location>
</feature>
<dbReference type="InterPro" id="IPR043128">
    <property type="entry name" value="Rev_trsase/Diguanyl_cyclase"/>
</dbReference>
<comment type="caution">
    <text evidence="6">The sequence shown here is derived from an EMBL/GenBank/DDBJ whole genome shotgun (WGS) entry which is preliminary data.</text>
</comment>
<dbReference type="AlphaFoldDB" id="A0A6L3N075"/>
<comment type="catalytic activity">
    <reaction evidence="2">
        <text>2 GTP = 3',3'-c-di-GMP + 2 diphosphate</text>
        <dbReference type="Rhea" id="RHEA:24898"/>
        <dbReference type="ChEBI" id="CHEBI:33019"/>
        <dbReference type="ChEBI" id="CHEBI:37565"/>
        <dbReference type="ChEBI" id="CHEBI:58805"/>
        <dbReference type="EC" id="2.7.7.65"/>
    </reaction>
</comment>
<feature type="transmembrane region" description="Helical" evidence="4">
    <location>
        <begin position="123"/>
        <end position="143"/>
    </location>
</feature>